<accession>A0A1M7BFY6</accession>
<dbReference type="RefSeq" id="WP_073280023.1">
    <property type="nucleotide sequence ID" value="NZ_FRAC01000036.1"/>
</dbReference>
<evidence type="ECO:0000256" key="12">
    <source>
        <dbReference type="SAM" id="Coils"/>
    </source>
</evidence>
<evidence type="ECO:0000256" key="9">
    <source>
        <dbReference type="ARBA" id="ARBA00022989"/>
    </source>
</evidence>
<keyword evidence="6" id="KW-0547">Nucleotide-binding</keyword>
<proteinExistence type="predicted"/>
<evidence type="ECO:0000256" key="5">
    <source>
        <dbReference type="ARBA" id="ARBA00022692"/>
    </source>
</evidence>
<keyword evidence="10" id="KW-0902">Two-component regulatory system</keyword>
<organism evidence="15 16">
    <name type="scientific">Anaerocolumna jejuensis DSM 15929</name>
    <dbReference type="NCBI Taxonomy" id="1121322"/>
    <lineage>
        <taxon>Bacteria</taxon>
        <taxon>Bacillati</taxon>
        <taxon>Bacillota</taxon>
        <taxon>Clostridia</taxon>
        <taxon>Lachnospirales</taxon>
        <taxon>Lachnospiraceae</taxon>
        <taxon>Anaerocolumna</taxon>
    </lineage>
</organism>
<evidence type="ECO:0000259" key="14">
    <source>
        <dbReference type="PROSITE" id="PS50885"/>
    </source>
</evidence>
<dbReference type="Gene3D" id="3.30.565.10">
    <property type="entry name" value="Histidine kinase-like ATPase, C-terminal domain"/>
    <property type="match status" value="1"/>
</dbReference>
<dbReference type="GO" id="GO:0000155">
    <property type="term" value="F:phosphorelay sensor kinase activity"/>
    <property type="evidence" value="ECO:0007669"/>
    <property type="project" value="InterPro"/>
</dbReference>
<keyword evidence="2" id="KW-1003">Cell membrane</keyword>
<dbReference type="PROSITE" id="PS50885">
    <property type="entry name" value="HAMP"/>
    <property type="match status" value="1"/>
</dbReference>
<dbReference type="SUPFAM" id="SSF158472">
    <property type="entry name" value="HAMP domain-like"/>
    <property type="match status" value="1"/>
</dbReference>
<dbReference type="Proteomes" id="UP000184386">
    <property type="component" value="Unassembled WGS sequence"/>
</dbReference>
<evidence type="ECO:0000256" key="2">
    <source>
        <dbReference type="ARBA" id="ARBA00022475"/>
    </source>
</evidence>
<dbReference type="InterPro" id="IPR010559">
    <property type="entry name" value="Sig_transdc_His_kin_internal"/>
</dbReference>
<dbReference type="InterPro" id="IPR036890">
    <property type="entry name" value="HATPase_C_sf"/>
</dbReference>
<dbReference type="SUPFAM" id="SSF55874">
    <property type="entry name" value="ATPase domain of HSP90 chaperone/DNA topoisomerase II/histidine kinase"/>
    <property type="match status" value="1"/>
</dbReference>
<protein>
    <submittedName>
        <fullName evidence="15">Histidine kinase-, DNA gyrase B-, and HSP90-like ATPase</fullName>
    </submittedName>
</protein>
<dbReference type="Pfam" id="PF06580">
    <property type="entry name" value="His_kinase"/>
    <property type="match status" value="1"/>
</dbReference>
<name>A0A1M7BFY6_9FIRM</name>
<evidence type="ECO:0000256" key="3">
    <source>
        <dbReference type="ARBA" id="ARBA00022553"/>
    </source>
</evidence>
<dbReference type="Gene3D" id="6.10.340.10">
    <property type="match status" value="1"/>
</dbReference>
<evidence type="ECO:0000313" key="16">
    <source>
        <dbReference type="Proteomes" id="UP000184386"/>
    </source>
</evidence>
<feature type="transmembrane region" description="Helical" evidence="13">
    <location>
        <begin position="258"/>
        <end position="279"/>
    </location>
</feature>
<sequence>MGRYRNLSIRKKILLTILAFSLLLVGSTTAITVQISRNTLKSQLIYDRKMSIGWLQDRLALETKDYVNQFYNFEVNKEIKSIIMDWCKNGKSLNFASKLQLISAMNTVISMDSNINSIELFNLKTDQVLVARRSGADMEESEEKLKFWEERDKALQTNIMFKREGKEIMIAHQIYDFYENVPVALITMKIRPYEIQDILENIKTTENESVMLFNDEGELIEADYSKSDSQIQTMDLAEITRKFQESKEQEFYYKDNFWFYRSVNGGKLVILFAVPGFVITNAMRQMLIAGLMIAGIAVIISIAGSVLYSGILSKPIIALAGKMQTAMINNYSEKVPADRKDEIGILQNSFNLMMERNQRLIKQEYQSKIEKREAQVRALQAQINPHFMNNTLQTIGGIALERNVSKIYDMTTSLSDIMRYSLNFTREMVCLREEIHYLQEYLNIQNERFDNRIEFEVQVKKELMEYVVPKLILQPILENSLEHGLINKAGMWNIQLKAMLTTTNDLLLQISDNGIGLSKERLAQIKEILEEDAGNALKTSSHIGLGNVHSRIRLKYADSKYGVTIESQSGEGTTVCVLTKAEKENKNDFGESCDYR</sequence>
<feature type="transmembrane region" description="Helical" evidence="13">
    <location>
        <begin position="286"/>
        <end position="308"/>
    </location>
</feature>
<evidence type="ECO:0000256" key="6">
    <source>
        <dbReference type="ARBA" id="ARBA00022741"/>
    </source>
</evidence>
<keyword evidence="5 13" id="KW-0812">Transmembrane</keyword>
<dbReference type="OrthoDB" id="9776552at2"/>
<dbReference type="InterPro" id="IPR003660">
    <property type="entry name" value="HAMP_dom"/>
</dbReference>
<dbReference type="InterPro" id="IPR003594">
    <property type="entry name" value="HATPase_dom"/>
</dbReference>
<evidence type="ECO:0000256" key="8">
    <source>
        <dbReference type="ARBA" id="ARBA00022840"/>
    </source>
</evidence>
<feature type="coiled-coil region" evidence="12">
    <location>
        <begin position="131"/>
        <end position="158"/>
    </location>
</feature>
<comment type="subcellular location">
    <subcellularLocation>
        <location evidence="1">Cell membrane</location>
        <topology evidence="1">Multi-pass membrane protein</topology>
    </subcellularLocation>
</comment>
<keyword evidence="7 15" id="KW-0418">Kinase</keyword>
<evidence type="ECO:0000256" key="7">
    <source>
        <dbReference type="ARBA" id="ARBA00022777"/>
    </source>
</evidence>
<dbReference type="Pfam" id="PF00672">
    <property type="entry name" value="HAMP"/>
    <property type="match status" value="1"/>
</dbReference>
<keyword evidence="11 13" id="KW-0472">Membrane</keyword>
<evidence type="ECO:0000256" key="11">
    <source>
        <dbReference type="ARBA" id="ARBA00023136"/>
    </source>
</evidence>
<keyword evidence="8" id="KW-0067">ATP-binding</keyword>
<keyword evidence="12" id="KW-0175">Coiled coil</keyword>
<dbReference type="CDD" id="cd06225">
    <property type="entry name" value="HAMP"/>
    <property type="match status" value="1"/>
</dbReference>
<dbReference type="SMART" id="SM00304">
    <property type="entry name" value="HAMP"/>
    <property type="match status" value="1"/>
</dbReference>
<dbReference type="InterPro" id="IPR050640">
    <property type="entry name" value="Bact_2-comp_sensor_kinase"/>
</dbReference>
<dbReference type="GO" id="GO:0005886">
    <property type="term" value="C:plasma membrane"/>
    <property type="evidence" value="ECO:0007669"/>
    <property type="project" value="UniProtKB-SubCell"/>
</dbReference>
<evidence type="ECO:0000256" key="4">
    <source>
        <dbReference type="ARBA" id="ARBA00022679"/>
    </source>
</evidence>
<gene>
    <name evidence="15" type="ORF">SAMN02745136_05113</name>
</gene>
<dbReference type="STRING" id="1121322.SAMN02745136_05113"/>
<dbReference type="AlphaFoldDB" id="A0A1M7BFY6"/>
<dbReference type="PANTHER" id="PTHR34220">
    <property type="entry name" value="SENSOR HISTIDINE KINASE YPDA"/>
    <property type="match status" value="1"/>
</dbReference>
<dbReference type="GO" id="GO:0005524">
    <property type="term" value="F:ATP binding"/>
    <property type="evidence" value="ECO:0007669"/>
    <property type="project" value="UniProtKB-KW"/>
</dbReference>
<dbReference type="PANTHER" id="PTHR34220:SF11">
    <property type="entry name" value="SENSOR PROTEIN KINASE HPTS"/>
    <property type="match status" value="1"/>
</dbReference>
<evidence type="ECO:0000313" key="15">
    <source>
        <dbReference type="EMBL" id="SHL53529.1"/>
    </source>
</evidence>
<evidence type="ECO:0000256" key="13">
    <source>
        <dbReference type="SAM" id="Phobius"/>
    </source>
</evidence>
<reference evidence="15 16" key="1">
    <citation type="submission" date="2016-11" db="EMBL/GenBank/DDBJ databases">
        <authorList>
            <person name="Jaros S."/>
            <person name="Januszkiewicz K."/>
            <person name="Wedrychowicz H."/>
        </authorList>
    </citation>
    <scope>NUCLEOTIDE SEQUENCE [LARGE SCALE GENOMIC DNA]</scope>
    <source>
        <strain evidence="15 16">DSM 15929</strain>
    </source>
</reference>
<dbReference type="Pfam" id="PF02518">
    <property type="entry name" value="HATPase_c"/>
    <property type="match status" value="1"/>
</dbReference>
<feature type="domain" description="HAMP" evidence="14">
    <location>
        <begin position="310"/>
        <end position="362"/>
    </location>
</feature>
<dbReference type="EMBL" id="FRAC01000036">
    <property type="protein sequence ID" value="SHL53529.1"/>
    <property type="molecule type" value="Genomic_DNA"/>
</dbReference>
<evidence type="ECO:0000256" key="1">
    <source>
        <dbReference type="ARBA" id="ARBA00004651"/>
    </source>
</evidence>
<keyword evidence="16" id="KW-1185">Reference proteome</keyword>
<evidence type="ECO:0000256" key="10">
    <source>
        <dbReference type="ARBA" id="ARBA00023012"/>
    </source>
</evidence>
<keyword evidence="4" id="KW-0808">Transferase</keyword>
<keyword evidence="3" id="KW-0597">Phosphoprotein</keyword>
<keyword evidence="9 13" id="KW-1133">Transmembrane helix</keyword>